<feature type="transmembrane region" description="Helical" evidence="6">
    <location>
        <begin position="121"/>
        <end position="140"/>
    </location>
</feature>
<dbReference type="RefSeq" id="WP_161057361.1">
    <property type="nucleotide sequence ID" value="NZ_WWCT01000024.1"/>
</dbReference>
<feature type="transmembrane region" description="Helical" evidence="6">
    <location>
        <begin position="67"/>
        <end position="84"/>
    </location>
</feature>
<evidence type="ECO:0000256" key="2">
    <source>
        <dbReference type="ARBA" id="ARBA00022475"/>
    </source>
</evidence>
<feature type="transmembrane region" description="Helical" evidence="6">
    <location>
        <begin position="206"/>
        <end position="228"/>
    </location>
</feature>
<feature type="transmembrane region" description="Helical" evidence="6">
    <location>
        <begin position="146"/>
        <end position="168"/>
    </location>
</feature>
<feature type="domain" description="EamA" evidence="7">
    <location>
        <begin position="150"/>
        <end position="278"/>
    </location>
</feature>
<comment type="subcellular location">
    <subcellularLocation>
        <location evidence="1">Cell membrane</location>
        <topology evidence="1">Multi-pass membrane protein</topology>
    </subcellularLocation>
</comment>
<evidence type="ECO:0000256" key="5">
    <source>
        <dbReference type="ARBA" id="ARBA00023136"/>
    </source>
</evidence>
<reference evidence="8 9" key="1">
    <citation type="submission" date="2019-12" db="EMBL/GenBank/DDBJ databases">
        <title>Novel species isolated from a subtropical stream in China.</title>
        <authorList>
            <person name="Lu H."/>
        </authorList>
    </citation>
    <scope>NUCLEOTIDE SEQUENCE [LARGE SCALE GENOMIC DNA]</scope>
    <source>
        <strain evidence="8 9">CY42W</strain>
    </source>
</reference>
<comment type="caution">
    <text evidence="8">The sequence shown here is derived from an EMBL/GenBank/DDBJ whole genome shotgun (WGS) entry which is preliminary data.</text>
</comment>
<organism evidence="8 9">
    <name type="scientific">Duganella levis</name>
    <dbReference type="NCBI Taxonomy" id="2692169"/>
    <lineage>
        <taxon>Bacteria</taxon>
        <taxon>Pseudomonadati</taxon>
        <taxon>Pseudomonadota</taxon>
        <taxon>Betaproteobacteria</taxon>
        <taxon>Burkholderiales</taxon>
        <taxon>Oxalobacteraceae</taxon>
        <taxon>Telluria group</taxon>
        <taxon>Duganella</taxon>
    </lineage>
</organism>
<feature type="transmembrane region" description="Helical" evidence="6">
    <location>
        <begin position="240"/>
        <end position="258"/>
    </location>
</feature>
<feature type="transmembrane region" description="Helical" evidence="6">
    <location>
        <begin position="96"/>
        <end position="114"/>
    </location>
</feature>
<feature type="domain" description="EamA" evidence="7">
    <location>
        <begin position="8"/>
        <end position="137"/>
    </location>
</feature>
<evidence type="ECO:0000256" key="1">
    <source>
        <dbReference type="ARBA" id="ARBA00004651"/>
    </source>
</evidence>
<keyword evidence="9" id="KW-1185">Reference proteome</keyword>
<keyword evidence="5 6" id="KW-0472">Membrane</keyword>
<keyword evidence="4 6" id="KW-1133">Transmembrane helix</keyword>
<feature type="transmembrane region" description="Helical" evidence="6">
    <location>
        <begin position="264"/>
        <end position="282"/>
    </location>
</feature>
<gene>
    <name evidence="8" type="ORF">GTP69_24725</name>
</gene>
<evidence type="ECO:0000259" key="7">
    <source>
        <dbReference type="Pfam" id="PF00892"/>
    </source>
</evidence>
<evidence type="ECO:0000313" key="9">
    <source>
        <dbReference type="Proteomes" id="UP000642144"/>
    </source>
</evidence>
<dbReference type="InterPro" id="IPR051258">
    <property type="entry name" value="Diverse_Substrate_Transporter"/>
</dbReference>
<sequence>MNLQTPRWAELSLVSVTMIWGCTFLIVHTAVHTAGPLAFVGTRFAIAATIAALLSRRHLRGLTSLEWRAGVMIGASIFAGYSLQTWGLQYITSSKSAFITAFYVPMVPLMQWLFQRQQPHVAALAGAAISFAGLACLAGPEGISGGFGYGEMLTALGALAISAEIILIGHFAQRVHIARVTVVQLAVASLLAFAAMPVAGESLPGYSPVFFLCALALGMASAAIQYVMNWAQRQVSATKATLIYAGEPVWAGVFGLLAGEHIPALAVLGAAMIIFASIVGEWRRP</sequence>
<keyword evidence="3 6" id="KW-0812">Transmembrane</keyword>
<dbReference type="Pfam" id="PF00892">
    <property type="entry name" value="EamA"/>
    <property type="match status" value="2"/>
</dbReference>
<evidence type="ECO:0000256" key="3">
    <source>
        <dbReference type="ARBA" id="ARBA00022692"/>
    </source>
</evidence>
<evidence type="ECO:0000256" key="4">
    <source>
        <dbReference type="ARBA" id="ARBA00022989"/>
    </source>
</evidence>
<evidence type="ECO:0000313" key="8">
    <source>
        <dbReference type="EMBL" id="MYN29611.1"/>
    </source>
</evidence>
<dbReference type="EMBL" id="WWCT01000024">
    <property type="protein sequence ID" value="MYN29611.1"/>
    <property type="molecule type" value="Genomic_DNA"/>
</dbReference>
<dbReference type="PANTHER" id="PTHR42920:SF5">
    <property type="entry name" value="EAMA DOMAIN-CONTAINING PROTEIN"/>
    <property type="match status" value="1"/>
</dbReference>
<evidence type="ECO:0000256" key="6">
    <source>
        <dbReference type="SAM" id="Phobius"/>
    </source>
</evidence>
<keyword evidence="2" id="KW-1003">Cell membrane</keyword>
<name>A0ABW9W6S4_9BURK</name>
<feature type="transmembrane region" description="Helical" evidence="6">
    <location>
        <begin position="12"/>
        <end position="31"/>
    </location>
</feature>
<accession>A0ABW9W6S4</accession>
<feature type="transmembrane region" description="Helical" evidence="6">
    <location>
        <begin position="180"/>
        <end position="200"/>
    </location>
</feature>
<proteinExistence type="predicted"/>
<dbReference type="InterPro" id="IPR000620">
    <property type="entry name" value="EamA_dom"/>
</dbReference>
<feature type="transmembrane region" description="Helical" evidence="6">
    <location>
        <begin position="37"/>
        <end position="55"/>
    </location>
</feature>
<protein>
    <submittedName>
        <fullName evidence="8">EamA family transporter</fullName>
    </submittedName>
</protein>
<dbReference type="PANTHER" id="PTHR42920">
    <property type="entry name" value="OS03G0707200 PROTEIN-RELATED"/>
    <property type="match status" value="1"/>
</dbReference>
<dbReference type="SUPFAM" id="SSF103481">
    <property type="entry name" value="Multidrug resistance efflux transporter EmrE"/>
    <property type="match status" value="2"/>
</dbReference>
<dbReference type="Proteomes" id="UP000642144">
    <property type="component" value="Unassembled WGS sequence"/>
</dbReference>
<dbReference type="InterPro" id="IPR037185">
    <property type="entry name" value="EmrE-like"/>
</dbReference>